<dbReference type="Proteomes" id="UP000038045">
    <property type="component" value="Unplaced"/>
</dbReference>
<feature type="region of interest" description="Disordered" evidence="1">
    <location>
        <begin position="1"/>
        <end position="59"/>
    </location>
</feature>
<protein>
    <submittedName>
        <fullName evidence="3">Uncharacterized protein</fullName>
    </submittedName>
</protein>
<evidence type="ECO:0000313" key="3">
    <source>
        <dbReference type="WBParaSite" id="PTRK_0001742200.1"/>
    </source>
</evidence>
<name>A0A0N5A681_PARTI</name>
<feature type="compositionally biased region" description="Basic residues" evidence="1">
    <location>
        <begin position="49"/>
        <end position="59"/>
    </location>
</feature>
<reference evidence="3" key="1">
    <citation type="submission" date="2017-02" db="UniProtKB">
        <authorList>
            <consortium name="WormBaseParasite"/>
        </authorList>
    </citation>
    <scope>IDENTIFICATION</scope>
</reference>
<proteinExistence type="predicted"/>
<feature type="compositionally biased region" description="Basic and acidic residues" evidence="1">
    <location>
        <begin position="37"/>
        <end position="48"/>
    </location>
</feature>
<feature type="compositionally biased region" description="Low complexity" evidence="1">
    <location>
        <begin position="10"/>
        <end position="28"/>
    </location>
</feature>
<dbReference type="WBParaSite" id="PTRK_0001742200.1">
    <property type="protein sequence ID" value="PTRK_0001742200.1"/>
    <property type="gene ID" value="PTRK_0001742200"/>
</dbReference>
<accession>A0A0N5A681</accession>
<evidence type="ECO:0000256" key="1">
    <source>
        <dbReference type="SAM" id="MobiDB-lite"/>
    </source>
</evidence>
<keyword evidence="2" id="KW-1185">Reference proteome</keyword>
<evidence type="ECO:0000313" key="2">
    <source>
        <dbReference type="Proteomes" id="UP000038045"/>
    </source>
</evidence>
<dbReference type="AlphaFoldDB" id="A0A0N5A681"/>
<sequence length="74" mass="8355">MSTPAQIPLSAQSPAQYQPLSPPLSSSPNNKNNVEIQVEKNDGLDLTKKSLKKKGRPKIVKRKLSWSPWLKRKF</sequence>
<organism evidence="2 3">
    <name type="scientific">Parastrongyloides trichosuri</name>
    <name type="common">Possum-specific nematode worm</name>
    <dbReference type="NCBI Taxonomy" id="131310"/>
    <lineage>
        <taxon>Eukaryota</taxon>
        <taxon>Metazoa</taxon>
        <taxon>Ecdysozoa</taxon>
        <taxon>Nematoda</taxon>
        <taxon>Chromadorea</taxon>
        <taxon>Rhabditida</taxon>
        <taxon>Tylenchina</taxon>
        <taxon>Panagrolaimomorpha</taxon>
        <taxon>Strongyloidoidea</taxon>
        <taxon>Strongyloididae</taxon>
        <taxon>Parastrongyloides</taxon>
    </lineage>
</organism>